<feature type="compositionally biased region" description="Low complexity" evidence="5">
    <location>
        <begin position="249"/>
        <end position="269"/>
    </location>
</feature>
<feature type="domain" description="LIM zinc-binding" evidence="6">
    <location>
        <begin position="454"/>
        <end position="513"/>
    </location>
</feature>
<dbReference type="Pfam" id="PF00412">
    <property type="entry name" value="LIM"/>
    <property type="match status" value="4"/>
</dbReference>
<dbReference type="PROSITE" id="PS50023">
    <property type="entry name" value="LIM_DOMAIN_2"/>
    <property type="match status" value="3"/>
</dbReference>
<feature type="non-terminal residue" evidence="8">
    <location>
        <position position="1"/>
    </location>
</feature>
<dbReference type="CDD" id="cd08368">
    <property type="entry name" value="LIM"/>
    <property type="match status" value="1"/>
</dbReference>
<keyword evidence="2 4" id="KW-0862">Zinc</keyword>
<proteinExistence type="predicted"/>
<dbReference type="Proteomes" id="UP000695022">
    <property type="component" value="Unplaced"/>
</dbReference>
<feature type="compositionally biased region" description="Low complexity" evidence="5">
    <location>
        <begin position="339"/>
        <end position="357"/>
    </location>
</feature>
<reference evidence="8" key="1">
    <citation type="submission" date="2025-08" db="UniProtKB">
        <authorList>
            <consortium name="RefSeq"/>
        </authorList>
    </citation>
    <scope>IDENTIFICATION</scope>
</reference>
<evidence type="ECO:0000256" key="2">
    <source>
        <dbReference type="ARBA" id="ARBA00022833"/>
    </source>
</evidence>
<dbReference type="SUPFAM" id="SSF57716">
    <property type="entry name" value="Glucocorticoid receptor-like (DNA-binding domain)"/>
    <property type="match status" value="5"/>
</dbReference>
<dbReference type="PROSITE" id="PS00478">
    <property type="entry name" value="LIM_DOMAIN_1"/>
    <property type="match status" value="2"/>
</dbReference>
<dbReference type="GeneID" id="106816350"/>
<evidence type="ECO:0000313" key="7">
    <source>
        <dbReference type="Proteomes" id="UP000695022"/>
    </source>
</evidence>
<feature type="compositionally biased region" description="Low complexity" evidence="5">
    <location>
        <begin position="322"/>
        <end position="331"/>
    </location>
</feature>
<dbReference type="PANTHER" id="PTHR24214">
    <property type="entry name" value="PDZ AND LIM DOMAIN PROTEIN ZASP"/>
    <property type="match status" value="1"/>
</dbReference>
<name>A0ABM1EW43_PRICU</name>
<feature type="compositionally biased region" description="Pro residues" evidence="5">
    <location>
        <begin position="311"/>
        <end position="321"/>
    </location>
</feature>
<feature type="region of interest" description="Disordered" evidence="5">
    <location>
        <begin position="202"/>
        <end position="387"/>
    </location>
</feature>
<dbReference type="RefSeq" id="XP_014676414.1">
    <property type="nucleotide sequence ID" value="XM_014820928.1"/>
</dbReference>
<gene>
    <name evidence="8" type="primary">LOC106816350</name>
</gene>
<evidence type="ECO:0000256" key="1">
    <source>
        <dbReference type="ARBA" id="ARBA00022723"/>
    </source>
</evidence>
<dbReference type="Gene3D" id="2.10.110.10">
    <property type="entry name" value="Cysteine Rich Protein"/>
    <property type="match status" value="4"/>
</dbReference>
<evidence type="ECO:0000256" key="3">
    <source>
        <dbReference type="ARBA" id="ARBA00023038"/>
    </source>
</evidence>
<keyword evidence="7" id="KW-1185">Reference proteome</keyword>
<evidence type="ECO:0000256" key="5">
    <source>
        <dbReference type="SAM" id="MobiDB-lite"/>
    </source>
</evidence>
<dbReference type="CDD" id="cd09455">
    <property type="entry name" value="LIM1_Enigma_like_1"/>
    <property type="match status" value="1"/>
</dbReference>
<feature type="domain" description="LIM zinc-binding" evidence="6">
    <location>
        <begin position="136"/>
        <end position="195"/>
    </location>
</feature>
<keyword evidence="1 4" id="KW-0479">Metal-binding</keyword>
<sequence length="572" mass="60274">GDVKVWQVKQTPMEDLRSGPRQNIQFTPVQHSLAADKPVSRPQRHLRHAAMGISGVGGAQQPAADAAKYDPATSATWRMIHEQETGGKPGGAPARSPAAVNGAPASITHKIAAPTTDYAAMEKRADMEAKAAAGAPVCIGCGRQVIGVFVKANDKTLHPDCFNCTTCGSNLKNQGYWVVDDKLYCEVHYRAKTVRLEQEGGSKFEWPPQKPYPEYDEASAGANPHIYPGPATVESHPHPSYAPPPAAAPPAAAAPSQVSQIQVQVSPARAAPPPWSAVGSGGAPSGPPASTFQSSFGAPPASGAATAAPPAGAPEPQPSHAPVPAAVAPPAGWAQKPSTPAHAKWTAPATTAPTSGGAPMGGGGTAPAGGRFGSTGTPRRGRGVLNQPTGRVPVCSACGGPIRGPFIAAMGKTWCPEHFICANARCRAPLQNQGFVEENGQLYCERDYELYFAPRCSKCSRAVVGDCLNAMDRQWHPECFTCTHCRRPFGNNSFYLEDSMPYCEKDWNELFTTKCAGCGYSIEAGDHWVEALGNNYHSQCFKCSVCQVCLEGQSFYAKGGRPFCKRHATGGY</sequence>
<dbReference type="SMART" id="SM00132">
    <property type="entry name" value="LIM"/>
    <property type="match status" value="4"/>
</dbReference>
<evidence type="ECO:0000259" key="6">
    <source>
        <dbReference type="PROSITE" id="PS50023"/>
    </source>
</evidence>
<evidence type="ECO:0000313" key="8">
    <source>
        <dbReference type="RefSeq" id="XP_014676414.1"/>
    </source>
</evidence>
<dbReference type="InterPro" id="IPR001781">
    <property type="entry name" value="Znf_LIM"/>
</dbReference>
<keyword evidence="3 4" id="KW-0440">LIM domain</keyword>
<feature type="domain" description="LIM zinc-binding" evidence="6">
    <location>
        <begin position="514"/>
        <end position="572"/>
    </location>
</feature>
<dbReference type="InterPro" id="IPR050604">
    <property type="entry name" value="PDZ-LIM_domain"/>
</dbReference>
<dbReference type="PANTHER" id="PTHR24214:SF38">
    <property type="entry name" value="PDZ AND LIM DOMAIN PROTEIN ZASP-RELATED"/>
    <property type="match status" value="1"/>
</dbReference>
<feature type="compositionally biased region" description="Low complexity" evidence="5">
    <location>
        <begin position="297"/>
        <end position="310"/>
    </location>
</feature>
<organism evidence="7 8">
    <name type="scientific">Priapulus caudatus</name>
    <name type="common">Priapulid worm</name>
    <dbReference type="NCBI Taxonomy" id="37621"/>
    <lineage>
        <taxon>Eukaryota</taxon>
        <taxon>Metazoa</taxon>
        <taxon>Ecdysozoa</taxon>
        <taxon>Scalidophora</taxon>
        <taxon>Priapulida</taxon>
        <taxon>Priapulimorpha</taxon>
        <taxon>Priapulimorphida</taxon>
        <taxon>Priapulidae</taxon>
        <taxon>Priapulus</taxon>
    </lineage>
</organism>
<protein>
    <submittedName>
        <fullName evidence="8">PDZ and LIM domain protein Zasp-like</fullName>
    </submittedName>
</protein>
<evidence type="ECO:0000256" key="4">
    <source>
        <dbReference type="PROSITE-ProRule" id="PRU00125"/>
    </source>
</evidence>
<feature type="compositionally biased region" description="Gly residues" evidence="5">
    <location>
        <begin position="358"/>
        <end position="373"/>
    </location>
</feature>
<accession>A0ABM1EW43</accession>